<dbReference type="GO" id="GO:0071897">
    <property type="term" value="P:DNA biosynthetic process"/>
    <property type="evidence" value="ECO:0007669"/>
    <property type="project" value="UniProtKB-ARBA"/>
</dbReference>
<evidence type="ECO:0000259" key="8">
    <source>
        <dbReference type="Pfam" id="PF00940"/>
    </source>
</evidence>
<dbReference type="Proteomes" id="UP001162156">
    <property type="component" value="Unassembled WGS sequence"/>
</dbReference>
<name>A0AAV8ZNV4_9CUCU</name>
<dbReference type="SUPFAM" id="SSF56672">
    <property type="entry name" value="DNA/RNA polymerases"/>
    <property type="match status" value="1"/>
</dbReference>
<evidence type="ECO:0000256" key="1">
    <source>
        <dbReference type="ARBA" id="ARBA00009493"/>
    </source>
</evidence>
<keyword evidence="10" id="KW-1185">Reference proteome</keyword>
<dbReference type="GO" id="GO:0003899">
    <property type="term" value="F:DNA-directed RNA polymerase activity"/>
    <property type="evidence" value="ECO:0007669"/>
    <property type="project" value="UniProtKB-EC"/>
</dbReference>
<evidence type="ECO:0000256" key="2">
    <source>
        <dbReference type="ARBA" id="ARBA00012418"/>
    </source>
</evidence>
<dbReference type="PROSITE" id="PS00900">
    <property type="entry name" value="RNA_POL_PHAGE_1"/>
    <property type="match status" value="1"/>
</dbReference>
<keyword evidence="4" id="KW-0808">Transferase</keyword>
<comment type="similarity">
    <text evidence="1">Belongs to the phage and mitochondrial RNA polymerase family.</text>
</comment>
<dbReference type="PANTHER" id="PTHR10102:SF0">
    <property type="entry name" value="DNA-DIRECTED RNA POLYMERASE, MITOCHONDRIAL"/>
    <property type="match status" value="1"/>
</dbReference>
<sequence>MDLILDSADNPLTGKRWWAESDEPWQTLACCMEIADVVRSPDPEKFRSHFPVHQDGSCNGLQHYAALGRDSAGAFSVNLTPSEVPQDVYSAVVALVEEQRAKDAENGIEVGFNCFFNFYFQFFNFESNAKLIFRLPKFLKDLLKEK</sequence>
<proteinExistence type="inferred from homology"/>
<accession>A0AAV8ZNV4</accession>
<organism evidence="9 10">
    <name type="scientific">Rhamnusium bicolor</name>
    <dbReference type="NCBI Taxonomy" id="1586634"/>
    <lineage>
        <taxon>Eukaryota</taxon>
        <taxon>Metazoa</taxon>
        <taxon>Ecdysozoa</taxon>
        <taxon>Arthropoda</taxon>
        <taxon>Hexapoda</taxon>
        <taxon>Insecta</taxon>
        <taxon>Pterygota</taxon>
        <taxon>Neoptera</taxon>
        <taxon>Endopterygota</taxon>
        <taxon>Coleoptera</taxon>
        <taxon>Polyphaga</taxon>
        <taxon>Cucujiformia</taxon>
        <taxon>Chrysomeloidea</taxon>
        <taxon>Cerambycidae</taxon>
        <taxon>Lepturinae</taxon>
        <taxon>Rhagiini</taxon>
        <taxon>Rhamnusium</taxon>
    </lineage>
</organism>
<evidence type="ECO:0000313" key="10">
    <source>
        <dbReference type="Proteomes" id="UP001162156"/>
    </source>
</evidence>
<keyword evidence="6" id="KW-0804">Transcription</keyword>
<dbReference type="Pfam" id="PF00940">
    <property type="entry name" value="RNA_pol"/>
    <property type="match status" value="1"/>
</dbReference>
<evidence type="ECO:0000256" key="6">
    <source>
        <dbReference type="ARBA" id="ARBA00023163"/>
    </source>
</evidence>
<dbReference type="InterPro" id="IPR002092">
    <property type="entry name" value="DNA-dir_Rpol_phage-type"/>
</dbReference>
<evidence type="ECO:0000313" key="9">
    <source>
        <dbReference type="EMBL" id="KAJ8965992.1"/>
    </source>
</evidence>
<reference evidence="9" key="1">
    <citation type="journal article" date="2023" name="Insect Mol. Biol.">
        <title>Genome sequencing provides insights into the evolution of gene families encoding plant cell wall-degrading enzymes in longhorned beetles.</title>
        <authorList>
            <person name="Shin N.R."/>
            <person name="Okamura Y."/>
            <person name="Kirsch R."/>
            <person name="Pauchet Y."/>
        </authorList>
    </citation>
    <scope>NUCLEOTIDE SEQUENCE</scope>
    <source>
        <strain evidence="9">RBIC_L_NR</strain>
    </source>
</reference>
<dbReference type="EMBL" id="JANEYF010001107">
    <property type="protein sequence ID" value="KAJ8965992.1"/>
    <property type="molecule type" value="Genomic_DNA"/>
</dbReference>
<dbReference type="GO" id="GO:0006390">
    <property type="term" value="P:mitochondrial transcription"/>
    <property type="evidence" value="ECO:0007669"/>
    <property type="project" value="TreeGrafter"/>
</dbReference>
<evidence type="ECO:0000256" key="3">
    <source>
        <dbReference type="ARBA" id="ARBA00022478"/>
    </source>
</evidence>
<feature type="domain" description="DNA-directed RNA polymerase C-terminal" evidence="8">
    <location>
        <begin position="1"/>
        <end position="109"/>
    </location>
</feature>
<dbReference type="PANTHER" id="PTHR10102">
    <property type="entry name" value="DNA-DIRECTED RNA POLYMERASE, MITOCHONDRIAL"/>
    <property type="match status" value="1"/>
</dbReference>
<dbReference type="Gene3D" id="1.10.287.280">
    <property type="match status" value="1"/>
</dbReference>
<dbReference type="Gene3D" id="1.10.150.20">
    <property type="entry name" value="5' to 3' exonuclease, C-terminal subdomain"/>
    <property type="match status" value="1"/>
</dbReference>
<evidence type="ECO:0000256" key="5">
    <source>
        <dbReference type="ARBA" id="ARBA00022695"/>
    </source>
</evidence>
<evidence type="ECO:0000256" key="4">
    <source>
        <dbReference type="ARBA" id="ARBA00022679"/>
    </source>
</evidence>
<comment type="caution">
    <text evidence="9">The sequence shown here is derived from an EMBL/GenBank/DDBJ whole genome shotgun (WGS) entry which is preliminary data.</text>
</comment>
<dbReference type="InterPro" id="IPR046950">
    <property type="entry name" value="DNA-dir_Rpol_C_phage-type"/>
</dbReference>
<dbReference type="EC" id="2.7.7.6" evidence="2"/>
<dbReference type="GO" id="GO:0001018">
    <property type="term" value="F:mitochondrial promoter sequence-specific DNA binding"/>
    <property type="evidence" value="ECO:0007669"/>
    <property type="project" value="TreeGrafter"/>
</dbReference>
<dbReference type="GO" id="GO:0034245">
    <property type="term" value="C:mitochondrial DNA-directed RNA polymerase complex"/>
    <property type="evidence" value="ECO:0007669"/>
    <property type="project" value="TreeGrafter"/>
</dbReference>
<dbReference type="InterPro" id="IPR043502">
    <property type="entry name" value="DNA/RNA_pol_sf"/>
</dbReference>
<keyword evidence="3" id="KW-0240">DNA-directed RNA polymerase</keyword>
<protein>
    <recommendedName>
        <fullName evidence="2">DNA-directed RNA polymerase</fullName>
        <ecNumber evidence="2">2.7.7.6</ecNumber>
    </recommendedName>
</protein>
<gene>
    <name evidence="9" type="ORF">NQ314_003789</name>
</gene>
<evidence type="ECO:0000256" key="7">
    <source>
        <dbReference type="ARBA" id="ARBA00048552"/>
    </source>
</evidence>
<comment type="catalytic activity">
    <reaction evidence="7">
        <text>RNA(n) + a ribonucleoside 5'-triphosphate = RNA(n+1) + diphosphate</text>
        <dbReference type="Rhea" id="RHEA:21248"/>
        <dbReference type="Rhea" id="RHEA-COMP:14527"/>
        <dbReference type="Rhea" id="RHEA-COMP:17342"/>
        <dbReference type="ChEBI" id="CHEBI:33019"/>
        <dbReference type="ChEBI" id="CHEBI:61557"/>
        <dbReference type="ChEBI" id="CHEBI:140395"/>
        <dbReference type="EC" id="2.7.7.6"/>
    </reaction>
</comment>
<keyword evidence="5" id="KW-0548">Nucleotidyltransferase</keyword>
<dbReference type="AlphaFoldDB" id="A0AAV8ZNV4"/>